<dbReference type="InterPro" id="IPR033467">
    <property type="entry name" value="Tesmin/TSO1-like_CXC"/>
</dbReference>
<feature type="compositionally biased region" description="Low complexity" evidence="4">
    <location>
        <begin position="650"/>
        <end position="668"/>
    </location>
</feature>
<dbReference type="InterPro" id="IPR005172">
    <property type="entry name" value="CRC"/>
</dbReference>
<dbReference type="PANTHER" id="PTHR46159">
    <property type="entry name" value="PROTEIN TESMIN/TSO1-LIKE CXC 2"/>
    <property type="match status" value="1"/>
</dbReference>
<dbReference type="GO" id="GO:0003700">
    <property type="term" value="F:DNA-binding transcription factor activity"/>
    <property type="evidence" value="ECO:0007669"/>
    <property type="project" value="InterPro"/>
</dbReference>
<comment type="similarity">
    <text evidence="2">Belongs to the lin-54 family.</text>
</comment>
<feature type="region of interest" description="Disordered" evidence="4">
    <location>
        <begin position="83"/>
        <end position="107"/>
    </location>
</feature>
<comment type="caution">
    <text evidence="6">The sequence shown here is derived from an EMBL/GenBank/DDBJ whole genome shotgun (WGS) entry which is preliminary data.</text>
</comment>
<dbReference type="GO" id="GO:0005634">
    <property type="term" value="C:nucleus"/>
    <property type="evidence" value="ECO:0007669"/>
    <property type="project" value="UniProtKB-SubCell"/>
</dbReference>
<comment type="subcellular location">
    <subcellularLocation>
        <location evidence="1">Nucleus</location>
    </subcellularLocation>
</comment>
<feature type="domain" description="CRC" evidence="5">
    <location>
        <begin position="456"/>
        <end position="581"/>
    </location>
</feature>
<dbReference type="PROSITE" id="PS51634">
    <property type="entry name" value="CRC"/>
    <property type="match status" value="1"/>
</dbReference>
<proteinExistence type="inferred from homology"/>
<feature type="compositionally biased region" description="Polar residues" evidence="4">
    <location>
        <begin position="700"/>
        <end position="726"/>
    </location>
</feature>
<feature type="region of interest" description="Disordered" evidence="4">
    <location>
        <begin position="645"/>
        <end position="683"/>
    </location>
</feature>
<dbReference type="InterPro" id="IPR044522">
    <property type="entry name" value="TSO1-like"/>
</dbReference>
<gene>
    <name evidence="6" type="ORF">Nepgr_031091</name>
</gene>
<evidence type="ECO:0000256" key="4">
    <source>
        <dbReference type="SAM" id="MobiDB-lite"/>
    </source>
</evidence>
<dbReference type="PANTHER" id="PTHR46159:SF12">
    <property type="entry name" value="PROTEIN TESMIN_TSO1-LIKE CXC 3-RELATED"/>
    <property type="match status" value="1"/>
</dbReference>
<feature type="compositionally biased region" description="Polar residues" evidence="4">
    <location>
        <begin position="669"/>
        <end position="678"/>
    </location>
</feature>
<evidence type="ECO:0000259" key="5">
    <source>
        <dbReference type="PROSITE" id="PS51634"/>
    </source>
</evidence>
<dbReference type="Proteomes" id="UP001279734">
    <property type="component" value="Unassembled WGS sequence"/>
</dbReference>
<keyword evidence="7" id="KW-1185">Reference proteome</keyword>
<dbReference type="Pfam" id="PF03638">
    <property type="entry name" value="TCR"/>
    <property type="match status" value="2"/>
</dbReference>
<dbReference type="EMBL" id="BSYO01000036">
    <property type="protein sequence ID" value="GMH29248.1"/>
    <property type="molecule type" value="Genomic_DNA"/>
</dbReference>
<evidence type="ECO:0000256" key="3">
    <source>
        <dbReference type="ARBA" id="ARBA00023242"/>
    </source>
</evidence>
<evidence type="ECO:0000256" key="1">
    <source>
        <dbReference type="ARBA" id="ARBA00004123"/>
    </source>
</evidence>
<evidence type="ECO:0000313" key="7">
    <source>
        <dbReference type="Proteomes" id="UP001279734"/>
    </source>
</evidence>
<keyword evidence="3" id="KW-0539">Nucleus</keyword>
<reference evidence="6" key="1">
    <citation type="submission" date="2023-05" db="EMBL/GenBank/DDBJ databases">
        <title>Nepenthes gracilis genome sequencing.</title>
        <authorList>
            <person name="Fukushima K."/>
        </authorList>
    </citation>
    <scope>NUCLEOTIDE SEQUENCE</scope>
    <source>
        <strain evidence="6">SING2019-196</strain>
    </source>
</reference>
<accession>A0AAD3Y4U6</accession>
<evidence type="ECO:0000313" key="6">
    <source>
        <dbReference type="EMBL" id="GMH29248.1"/>
    </source>
</evidence>
<evidence type="ECO:0000256" key="2">
    <source>
        <dbReference type="ARBA" id="ARBA00007267"/>
    </source>
</evidence>
<feature type="compositionally biased region" description="Low complexity" evidence="4">
    <location>
        <begin position="90"/>
        <end position="101"/>
    </location>
</feature>
<sequence>MDTPERTQLSIPISDFEESPFSNFVNSLSPIKPIKAINISQTFSSLSFSSPPSIFTSPHASIQKESRFLRRHQFSDLTKPQFASNDAVHPQNSPPNQQQVQGEGLSSAEVSLEPLCEDSELAIELPMEFKYKSDCKTDLPSVSETNCEPDTSALVPSIDEPFRRGSFKTELNYEKMEEIKEGTSCDWEILISDALVFGSPNNAAALKKPLQRPMDAESSFFASLLTASPPDDANFHLISHHVGSTSSDDWDETKDQFTLSAENNGKKKINQAQDNWPSASMDDCFTSHSDVKWENENLSRSMRRRCLFFEIPGSKKSVDGGLISASSNASLNEGKVAINKKLLPCKLRGDSSGCIFSGIGLHLNALAAASKSCQALQKETVSSDEPLTVSPTTSCESPIKSSCPTSLEKAMGPTENAIQGAEDSPPASTYVAGDELAQNTPKKKRRRLENSGEGDACKRCNCKKSKCLKLYCECFAAGVYCVEQCSCQDCLNKPIHEDTVLTTRKQIESRNPLAFAPKVIRSSDSVLDLEDESTRTPASARHKRGCNCKKSSCLKKYCECYQGGVGCSVSCRCEGCKNAFGRKDGSTMLGIEAEIEEETRACEEISVGTGFDQPGIQSEEPNSEFVVPKTPLRLFRTSALLPMSSKVKPPRSSFSAGSSSSGSCPSNGQLRSTFLRSQPKTEKQIQTVLGDEIEMPAVLQASSSPSSGIKTVSPNSKRVSPPQDNGRSPGLRSRKLILQSIPSFPSLTPRR</sequence>
<dbReference type="SMART" id="SM01114">
    <property type="entry name" value="CXC"/>
    <property type="match status" value="2"/>
</dbReference>
<name>A0AAD3Y4U6_NEPGR</name>
<feature type="compositionally biased region" description="Polar residues" evidence="4">
    <location>
        <begin position="740"/>
        <end position="751"/>
    </location>
</feature>
<dbReference type="AlphaFoldDB" id="A0AAD3Y4U6"/>
<feature type="region of interest" description="Disordered" evidence="4">
    <location>
        <begin position="697"/>
        <end position="751"/>
    </location>
</feature>
<protein>
    <recommendedName>
        <fullName evidence="5">CRC domain-containing protein</fullName>
    </recommendedName>
</protein>
<organism evidence="6 7">
    <name type="scientific">Nepenthes gracilis</name>
    <name type="common">Slender pitcher plant</name>
    <dbReference type="NCBI Taxonomy" id="150966"/>
    <lineage>
        <taxon>Eukaryota</taxon>
        <taxon>Viridiplantae</taxon>
        <taxon>Streptophyta</taxon>
        <taxon>Embryophyta</taxon>
        <taxon>Tracheophyta</taxon>
        <taxon>Spermatophyta</taxon>
        <taxon>Magnoliopsida</taxon>
        <taxon>eudicotyledons</taxon>
        <taxon>Gunneridae</taxon>
        <taxon>Pentapetalae</taxon>
        <taxon>Caryophyllales</taxon>
        <taxon>Nepenthaceae</taxon>
        <taxon>Nepenthes</taxon>
    </lineage>
</organism>